<dbReference type="SUPFAM" id="SSF56935">
    <property type="entry name" value="Porins"/>
    <property type="match status" value="1"/>
</dbReference>
<dbReference type="InterPro" id="IPR036942">
    <property type="entry name" value="Beta-barrel_TonB_sf"/>
</dbReference>
<feature type="transmembrane region" description="Helical" evidence="4">
    <location>
        <begin position="13"/>
        <end position="40"/>
    </location>
</feature>
<dbReference type="AlphaFoldDB" id="A0AAX2F110"/>
<dbReference type="GO" id="GO:0009279">
    <property type="term" value="C:cell outer membrane"/>
    <property type="evidence" value="ECO:0007669"/>
    <property type="project" value="UniProtKB-SubCell"/>
</dbReference>
<evidence type="ECO:0000256" key="4">
    <source>
        <dbReference type="SAM" id="Phobius"/>
    </source>
</evidence>
<dbReference type="InterPro" id="IPR041700">
    <property type="entry name" value="OMP_b-brl_3"/>
</dbReference>
<feature type="domain" description="Outer membrane protein beta-barrel" evidence="5">
    <location>
        <begin position="371"/>
        <end position="767"/>
    </location>
</feature>
<keyword evidence="6" id="KW-0675">Receptor</keyword>
<keyword evidence="3" id="KW-0998">Cell outer membrane</keyword>
<keyword evidence="2 4" id="KW-0472">Membrane</keyword>
<sequence>MNIKNMQVAVMKILHSFIGVLSLGVNVPFFARLGIVVQFLVKPTRNLLYTFVNFRMFSRFYKIVGIKHIYSIVFIFLFPSVAFALSQPIGLSNIYMSLPDTLKADSLEYYKMWNLQDVVVVGSKVVITHKPGSITYIIKNDPYAKGLNGLEAIQRVPRVSQIGDAINVAGKNSVRYIIDGKLLEASDAESLVNLKNLRAEDIDRIELLTVPPSKYPADANVAYISIKMKNDKTLGIGGNLDANLILKEHVNSSLGVGLRQAAKKVDYSVNLNYYSTKGINDLYREYTFSDHTKSSKRHNTFNNDVYNVNTLLKYRPLSTVELGTIVNYYSEHLRSYITDETIDRNTKYQSFSTSPSKPNHATSATAFCDWTLAPNGKMLSLTYNYFNKHTVTSSLISTITNVSDDNLKSDGNNDYKIHSLKLDATLPFSWMDIEAGAAYTSIRNTTAMDIFNQTNDDWLVDDRLSNHFNYSEKTSALYISLSRHLLPQLFAKVGVRYEHTAIKGLQINTDERMRQSYGKLFPTFNLDYNNNNGLGISASYSIGIDRPRFLDLNPFRYYTTTTDYNSGNAYLSASTTHNAELNVSYKGLYAVLYNNQIRNGIGYVTFFNDDNSQYSIPQNHIEYSKYGLYVSYQKNLTSWLNIKAGSELFYARSKSNLEGVPLPSVEGWSGKLEGSADIAFNKPRTILFNMSYTHMFPYNEELAKYKSIILLNANIRYVPANGKFQLMLSVNDPFMQNITTMTKVYSTYSEYSRNNVHARNVSLKFSYRFGGNKLKDVYRDNKESESNRSF</sequence>
<dbReference type="EMBL" id="FQWA01000001">
    <property type="protein sequence ID" value="SHF54183.1"/>
    <property type="molecule type" value="Genomic_DNA"/>
</dbReference>
<reference evidence="6 7" key="1">
    <citation type="submission" date="2016-11" db="EMBL/GenBank/DDBJ databases">
        <authorList>
            <person name="Varghese N."/>
            <person name="Submissions S."/>
        </authorList>
    </citation>
    <scope>NUCLEOTIDE SEQUENCE [LARGE SCALE GENOMIC DNA]</scope>
    <source>
        <strain evidence="6 7">DSM 22613</strain>
    </source>
</reference>
<keyword evidence="4" id="KW-0812">Transmembrane</keyword>
<accession>A0AAX2F110</accession>
<name>A0AAX2F110_9BACT</name>
<feature type="transmembrane region" description="Helical" evidence="4">
    <location>
        <begin position="60"/>
        <end position="85"/>
    </location>
</feature>
<dbReference type="PANTHER" id="PTHR40980:SF3">
    <property type="entry name" value="TONB-DEPENDENT RECEPTOR-LIKE BETA-BARREL DOMAIN-CONTAINING PROTEIN"/>
    <property type="match status" value="1"/>
</dbReference>
<organism evidence="6 7">
    <name type="scientific">Prevotella scopos JCM 17725</name>
    <dbReference type="NCBI Taxonomy" id="1236518"/>
    <lineage>
        <taxon>Bacteria</taxon>
        <taxon>Pseudomonadati</taxon>
        <taxon>Bacteroidota</taxon>
        <taxon>Bacteroidia</taxon>
        <taxon>Bacteroidales</taxon>
        <taxon>Prevotellaceae</taxon>
        <taxon>Prevotella</taxon>
    </lineage>
</organism>
<comment type="caution">
    <text evidence="6">The sequence shown here is derived from an EMBL/GenBank/DDBJ whole genome shotgun (WGS) entry which is preliminary data.</text>
</comment>
<proteinExistence type="predicted"/>
<dbReference type="Gene3D" id="2.40.170.20">
    <property type="entry name" value="TonB-dependent receptor, beta-barrel domain"/>
    <property type="match status" value="1"/>
</dbReference>
<dbReference type="Proteomes" id="UP000184105">
    <property type="component" value="Unassembled WGS sequence"/>
</dbReference>
<keyword evidence="4" id="KW-1133">Transmembrane helix</keyword>
<evidence type="ECO:0000256" key="1">
    <source>
        <dbReference type="ARBA" id="ARBA00004442"/>
    </source>
</evidence>
<evidence type="ECO:0000313" key="6">
    <source>
        <dbReference type="EMBL" id="SHF54183.1"/>
    </source>
</evidence>
<evidence type="ECO:0000313" key="7">
    <source>
        <dbReference type="Proteomes" id="UP000184105"/>
    </source>
</evidence>
<gene>
    <name evidence="6" type="ORF">SAMN05444364_10152</name>
</gene>
<evidence type="ECO:0000256" key="3">
    <source>
        <dbReference type="ARBA" id="ARBA00023237"/>
    </source>
</evidence>
<keyword evidence="7" id="KW-1185">Reference proteome</keyword>
<evidence type="ECO:0000259" key="5">
    <source>
        <dbReference type="Pfam" id="PF14905"/>
    </source>
</evidence>
<comment type="subcellular location">
    <subcellularLocation>
        <location evidence="1">Cell outer membrane</location>
    </subcellularLocation>
</comment>
<dbReference type="Pfam" id="PF14905">
    <property type="entry name" value="OMP_b-brl_3"/>
    <property type="match status" value="1"/>
</dbReference>
<protein>
    <submittedName>
        <fullName evidence="6">Outer membrane receptor proteins, mostly Fe transport</fullName>
    </submittedName>
</protein>
<evidence type="ECO:0000256" key="2">
    <source>
        <dbReference type="ARBA" id="ARBA00023136"/>
    </source>
</evidence>
<dbReference type="PANTHER" id="PTHR40980">
    <property type="entry name" value="PLUG DOMAIN-CONTAINING PROTEIN"/>
    <property type="match status" value="1"/>
</dbReference>